<dbReference type="Pfam" id="PF04978">
    <property type="entry name" value="MST"/>
    <property type="match status" value="1"/>
</dbReference>
<dbReference type="InterPro" id="IPR007061">
    <property type="entry name" value="MST-like"/>
</dbReference>
<dbReference type="Proteomes" id="UP000317940">
    <property type="component" value="Unassembled WGS sequence"/>
</dbReference>
<dbReference type="SUPFAM" id="SSF109854">
    <property type="entry name" value="DinB/YfiT-like putative metalloenzymes"/>
    <property type="match status" value="1"/>
</dbReference>
<protein>
    <submittedName>
        <fullName evidence="1">Uncharacterized protein DUF664</fullName>
    </submittedName>
</protein>
<dbReference type="AlphaFoldDB" id="A0A561T6J0"/>
<dbReference type="RefSeq" id="WP_145910000.1">
    <property type="nucleotide sequence ID" value="NZ_BAAAMZ010000017.1"/>
</dbReference>
<organism evidence="1 2">
    <name type="scientific">Kitasatospora viridis</name>
    <dbReference type="NCBI Taxonomy" id="281105"/>
    <lineage>
        <taxon>Bacteria</taxon>
        <taxon>Bacillati</taxon>
        <taxon>Actinomycetota</taxon>
        <taxon>Actinomycetes</taxon>
        <taxon>Kitasatosporales</taxon>
        <taxon>Streptomycetaceae</taxon>
        <taxon>Kitasatospora</taxon>
    </lineage>
</organism>
<accession>A0A561T6J0</accession>
<proteinExistence type="predicted"/>
<dbReference type="InterPro" id="IPR034660">
    <property type="entry name" value="DinB/YfiT-like"/>
</dbReference>
<dbReference type="EMBL" id="VIWT01000004">
    <property type="protein sequence ID" value="TWF82717.1"/>
    <property type="molecule type" value="Genomic_DNA"/>
</dbReference>
<comment type="caution">
    <text evidence="1">The sequence shown here is derived from an EMBL/GenBank/DDBJ whole genome shotgun (WGS) entry which is preliminary data.</text>
</comment>
<sequence>MTISLPEPDRRLAEPADLLLDYLDYYRSVIGAKLAGLTEEELRGSRLPSGWSPLELLKHLVHMERRWLRWGFRGEPVQAPWGDQGPTGSWSVGSEETAAELLAALHAGGESTRAIVTGTPLATVAAAGGRFDEDGTERPTLSWILFHVLQEYARHAGHLDVVRELADGATGD</sequence>
<evidence type="ECO:0000313" key="1">
    <source>
        <dbReference type="EMBL" id="TWF82717.1"/>
    </source>
</evidence>
<gene>
    <name evidence="1" type="ORF">FHX73_14199</name>
</gene>
<keyword evidence="2" id="KW-1185">Reference proteome</keyword>
<dbReference type="OrthoDB" id="4548523at2"/>
<name>A0A561T6J0_9ACTN</name>
<evidence type="ECO:0000313" key="2">
    <source>
        <dbReference type="Proteomes" id="UP000317940"/>
    </source>
</evidence>
<dbReference type="Gene3D" id="1.20.120.450">
    <property type="entry name" value="dinb family like domain"/>
    <property type="match status" value="1"/>
</dbReference>
<reference evidence="1 2" key="1">
    <citation type="submission" date="2019-06" db="EMBL/GenBank/DDBJ databases">
        <title>Sequencing the genomes of 1000 actinobacteria strains.</title>
        <authorList>
            <person name="Klenk H.-P."/>
        </authorList>
    </citation>
    <scope>NUCLEOTIDE SEQUENCE [LARGE SCALE GENOMIC DNA]</scope>
    <source>
        <strain evidence="1 2">DSM 44826</strain>
    </source>
</reference>